<dbReference type="EMBL" id="JNBR01000442">
    <property type="protein sequence ID" value="OQR92777.1"/>
    <property type="molecule type" value="Genomic_DNA"/>
</dbReference>
<dbReference type="PROSITE" id="PS51269">
    <property type="entry name" value="COMM"/>
    <property type="match status" value="1"/>
</dbReference>
<dbReference type="InterPro" id="IPR037357">
    <property type="entry name" value="COMMD5"/>
</dbReference>
<comment type="similarity">
    <text evidence="2">Belongs to the COMM domain-containing protein 5 family.</text>
</comment>
<dbReference type="InterPro" id="IPR017920">
    <property type="entry name" value="COMM"/>
</dbReference>
<evidence type="ECO:0000313" key="5">
    <source>
        <dbReference type="EMBL" id="AIG55905.1"/>
    </source>
</evidence>
<accession>A0A0A7CN70</accession>
<dbReference type="PANTHER" id="PTHR15666">
    <property type="entry name" value="COMM DOMAIN CONTAINING PROTEIN 5"/>
    <property type="match status" value="1"/>
</dbReference>
<evidence type="ECO:0000313" key="7">
    <source>
        <dbReference type="Proteomes" id="UP000243579"/>
    </source>
</evidence>
<evidence type="ECO:0000313" key="6">
    <source>
        <dbReference type="EMBL" id="OQR92777.1"/>
    </source>
</evidence>
<dbReference type="Pfam" id="PF07258">
    <property type="entry name" value="COMM_domain"/>
    <property type="match status" value="1"/>
</dbReference>
<dbReference type="Proteomes" id="UP000243579">
    <property type="component" value="Unassembled WGS sequence"/>
</dbReference>
<reference evidence="5 7" key="1">
    <citation type="journal article" date="2014" name="Genome Biol. Evol.">
        <title>The secreted proteins of Achlya hypogyna and Thraustotheca clavata identify the ancestral oomycete secretome and reveal gene acquisitions by horizontal gene transfer.</title>
        <authorList>
            <person name="Misner I."/>
            <person name="Blouin N."/>
            <person name="Leonard G."/>
            <person name="Richards T.A."/>
            <person name="Lane C.E."/>
        </authorList>
    </citation>
    <scope>NUCLEOTIDE SEQUENCE</scope>
    <source>
        <strain evidence="5 7">ATCC 48635</strain>
    </source>
</reference>
<evidence type="ECO:0000256" key="3">
    <source>
        <dbReference type="SAM" id="SignalP"/>
    </source>
</evidence>
<name>A0A0A7CN70_ACHHY</name>
<protein>
    <recommendedName>
        <fullName evidence="1">COMM domain-containing protein 5</fullName>
    </recommendedName>
</protein>
<feature type="signal peptide" evidence="3">
    <location>
        <begin position="1"/>
        <end position="22"/>
    </location>
</feature>
<proteinExistence type="inferred from homology"/>
<sequence>MGLQSALVGLAAAVAANPVVDAVALLQYIDDSRGEDVDDEVVRALHSVVHELAVDPVVAVDIVMSTKLSPPLQLALLNYATRLHSRRLETSLPHLERLDWRVDITVATNAIAPIWQPTVVLRFRLTDGSIRTTELPLQQFHQLRYSTAKILQEMNQLERHPIMRLTRDGQTMA</sequence>
<dbReference type="GO" id="GO:0005634">
    <property type="term" value="C:nucleus"/>
    <property type="evidence" value="ECO:0007669"/>
    <property type="project" value="TreeGrafter"/>
</dbReference>
<keyword evidence="3" id="KW-0732">Signal</keyword>
<organism evidence="5">
    <name type="scientific">Achlya hypogyna</name>
    <name type="common">Oomycete</name>
    <name type="synonym">Protoachlya hypogyna</name>
    <dbReference type="NCBI Taxonomy" id="1202772"/>
    <lineage>
        <taxon>Eukaryota</taxon>
        <taxon>Sar</taxon>
        <taxon>Stramenopiles</taxon>
        <taxon>Oomycota</taxon>
        <taxon>Saprolegniomycetes</taxon>
        <taxon>Saprolegniales</taxon>
        <taxon>Achlyaceae</taxon>
        <taxon>Achlya</taxon>
    </lineage>
</organism>
<evidence type="ECO:0000256" key="2">
    <source>
        <dbReference type="ARBA" id="ARBA00093452"/>
    </source>
</evidence>
<keyword evidence="7" id="KW-1185">Reference proteome</keyword>
<dbReference type="PANTHER" id="PTHR15666:SF1">
    <property type="entry name" value="COMM DOMAIN-CONTAINING PROTEIN 5"/>
    <property type="match status" value="1"/>
</dbReference>
<feature type="domain" description="COMM" evidence="4">
    <location>
        <begin position="94"/>
        <end position="158"/>
    </location>
</feature>
<dbReference type="OrthoDB" id="203754at2759"/>
<evidence type="ECO:0000256" key="1">
    <source>
        <dbReference type="ARBA" id="ARBA00016556"/>
    </source>
</evidence>
<gene>
    <name evidence="6" type="ORF">ACHHYP_03196</name>
</gene>
<dbReference type="STRING" id="1202772.A0A0A7CN70"/>
<dbReference type="AlphaFoldDB" id="A0A0A7CN70"/>
<feature type="chain" id="PRO_5002026815" description="COMM domain-containing protein 5" evidence="3">
    <location>
        <begin position="23"/>
        <end position="173"/>
    </location>
</feature>
<evidence type="ECO:0000259" key="4">
    <source>
        <dbReference type="PROSITE" id="PS51269"/>
    </source>
</evidence>
<dbReference type="EMBL" id="KM038444">
    <property type="protein sequence ID" value="AIG55905.1"/>
    <property type="molecule type" value="Genomic_DNA"/>
</dbReference>